<dbReference type="Gene3D" id="3.40.395.10">
    <property type="entry name" value="Adenoviral Proteinase, Chain A"/>
    <property type="match status" value="1"/>
</dbReference>
<accession>A0A6G1FAD1</accession>
<proteinExistence type="predicted"/>
<dbReference type="Proteomes" id="UP000479710">
    <property type="component" value="Unassembled WGS sequence"/>
</dbReference>
<dbReference type="InterPro" id="IPR038765">
    <property type="entry name" value="Papain-like_cys_pep_sf"/>
</dbReference>
<sequence>MQLRTVILSDASRFVSDNIIDIGSCSAKASDIAESFDDGQMTDGAFIDAFIKCMLSDEEMYSPQSVGDRIFLPMSIVYALSCDYIKHYGKPPSFSAKNLVEMLREVIPSFDLAATKFTQYCVNQNHSRVDVLYLNNYLALQSKFRDHHKDLGRHIMKRLSDGLHEVSKRSIDRFRHYRNVQVPCPAMTNPNDYAFFVMRYMELYDGDTSPLLNTIQLEKSKKLRSQMLYYLIFHRCNTVRLLEDIEAFRPVAEETAPDQA</sequence>
<dbReference type="EMBL" id="SPHZ02000001">
    <property type="protein sequence ID" value="KAF0933888.1"/>
    <property type="molecule type" value="Genomic_DNA"/>
</dbReference>
<organism evidence="1 2">
    <name type="scientific">Oryza meyeriana var. granulata</name>
    <dbReference type="NCBI Taxonomy" id="110450"/>
    <lineage>
        <taxon>Eukaryota</taxon>
        <taxon>Viridiplantae</taxon>
        <taxon>Streptophyta</taxon>
        <taxon>Embryophyta</taxon>
        <taxon>Tracheophyta</taxon>
        <taxon>Spermatophyta</taxon>
        <taxon>Magnoliopsida</taxon>
        <taxon>Liliopsida</taxon>
        <taxon>Poales</taxon>
        <taxon>Poaceae</taxon>
        <taxon>BOP clade</taxon>
        <taxon>Oryzoideae</taxon>
        <taxon>Oryzeae</taxon>
        <taxon>Oryzinae</taxon>
        <taxon>Oryza</taxon>
        <taxon>Oryza meyeriana</taxon>
    </lineage>
</organism>
<evidence type="ECO:0000313" key="2">
    <source>
        <dbReference type="Proteomes" id="UP000479710"/>
    </source>
</evidence>
<evidence type="ECO:0008006" key="3">
    <source>
        <dbReference type="Google" id="ProtNLM"/>
    </source>
</evidence>
<gene>
    <name evidence="1" type="ORF">E2562_020021</name>
</gene>
<reference evidence="1 2" key="1">
    <citation type="submission" date="2019-11" db="EMBL/GenBank/DDBJ databases">
        <title>Whole genome sequence of Oryza granulata.</title>
        <authorList>
            <person name="Li W."/>
        </authorList>
    </citation>
    <scope>NUCLEOTIDE SEQUENCE [LARGE SCALE GENOMIC DNA]</scope>
    <source>
        <strain evidence="2">cv. Menghai</strain>
        <tissue evidence="1">Leaf</tissue>
    </source>
</reference>
<evidence type="ECO:0000313" key="1">
    <source>
        <dbReference type="EMBL" id="KAF0933888.1"/>
    </source>
</evidence>
<comment type="caution">
    <text evidence="1">The sequence shown here is derived from an EMBL/GenBank/DDBJ whole genome shotgun (WGS) entry which is preliminary data.</text>
</comment>
<protein>
    <recommendedName>
        <fullName evidence="3">Ubiquitin-like protease family profile domain-containing protein</fullName>
    </recommendedName>
</protein>
<dbReference type="SUPFAM" id="SSF54001">
    <property type="entry name" value="Cysteine proteinases"/>
    <property type="match status" value="1"/>
</dbReference>
<dbReference type="OrthoDB" id="10653237at2759"/>
<dbReference type="AlphaFoldDB" id="A0A6G1FAD1"/>
<keyword evidence="2" id="KW-1185">Reference proteome</keyword>
<name>A0A6G1FAD1_9ORYZ</name>